<proteinExistence type="predicted"/>
<dbReference type="InterPro" id="IPR007219">
    <property type="entry name" value="XnlR_reg_dom"/>
</dbReference>
<dbReference type="CDD" id="cd12148">
    <property type="entry name" value="fungal_TF_MHR"/>
    <property type="match status" value="1"/>
</dbReference>
<dbReference type="GeneID" id="34448405"/>
<evidence type="ECO:0000256" key="1">
    <source>
        <dbReference type="ARBA" id="ARBA00023242"/>
    </source>
</evidence>
<gene>
    <name evidence="4" type="ORF">ABOM_005015</name>
</gene>
<dbReference type="GO" id="GO:0003677">
    <property type="term" value="F:DNA binding"/>
    <property type="evidence" value="ECO:0007669"/>
    <property type="project" value="InterPro"/>
</dbReference>
<accession>A0A1F8A569</accession>
<dbReference type="GO" id="GO:0006351">
    <property type="term" value="P:DNA-templated transcription"/>
    <property type="evidence" value="ECO:0007669"/>
    <property type="project" value="InterPro"/>
</dbReference>
<dbReference type="GO" id="GO:0008270">
    <property type="term" value="F:zinc ion binding"/>
    <property type="evidence" value="ECO:0007669"/>
    <property type="project" value="InterPro"/>
</dbReference>
<dbReference type="Proteomes" id="UP000179179">
    <property type="component" value="Unassembled WGS sequence"/>
</dbReference>
<dbReference type="InterPro" id="IPR050987">
    <property type="entry name" value="AtrR-like"/>
</dbReference>
<feature type="region of interest" description="Disordered" evidence="2">
    <location>
        <begin position="645"/>
        <end position="672"/>
    </location>
</feature>
<name>A0A1F8A569_9EURO</name>
<organism evidence="4 5">
    <name type="scientific">Aspergillus bombycis</name>
    <dbReference type="NCBI Taxonomy" id="109264"/>
    <lineage>
        <taxon>Eukaryota</taxon>
        <taxon>Fungi</taxon>
        <taxon>Dikarya</taxon>
        <taxon>Ascomycota</taxon>
        <taxon>Pezizomycotina</taxon>
        <taxon>Eurotiomycetes</taxon>
        <taxon>Eurotiomycetidae</taxon>
        <taxon>Eurotiales</taxon>
        <taxon>Aspergillaceae</taxon>
        <taxon>Aspergillus</taxon>
    </lineage>
</organism>
<dbReference type="RefSeq" id="XP_022390568.1">
    <property type="nucleotide sequence ID" value="XM_022532144.1"/>
</dbReference>
<dbReference type="PANTHER" id="PTHR46910">
    <property type="entry name" value="TRANSCRIPTION FACTOR PDR1"/>
    <property type="match status" value="1"/>
</dbReference>
<dbReference type="EMBL" id="LYCR01000028">
    <property type="protein sequence ID" value="OGM46851.1"/>
    <property type="molecule type" value="Genomic_DNA"/>
</dbReference>
<evidence type="ECO:0000313" key="4">
    <source>
        <dbReference type="EMBL" id="OGM46851.1"/>
    </source>
</evidence>
<keyword evidence="1" id="KW-0539">Nucleus</keyword>
<dbReference type="Pfam" id="PF04082">
    <property type="entry name" value="Fungal_trans"/>
    <property type="match status" value="1"/>
</dbReference>
<reference evidence="4 5" key="1">
    <citation type="journal article" date="2016" name="Genome Biol. Evol.">
        <title>Draft genome sequence of an aflatoxigenic Aspergillus species, A. bombycis.</title>
        <authorList>
            <person name="Moore G.G."/>
            <person name="Mack B.M."/>
            <person name="Beltz S.B."/>
            <person name="Gilbert M.K."/>
        </authorList>
    </citation>
    <scope>NUCLEOTIDE SEQUENCE [LARGE SCALE GENOMIC DNA]</scope>
    <source>
        <strain evidence="5">NRRL 26010</strain>
    </source>
</reference>
<dbReference type="SMART" id="SM00906">
    <property type="entry name" value="Fungal_trans"/>
    <property type="match status" value="1"/>
</dbReference>
<dbReference type="STRING" id="109264.A0A1F8A569"/>
<dbReference type="GO" id="GO:0003700">
    <property type="term" value="F:DNA-binding transcription factor activity"/>
    <property type="evidence" value="ECO:0007669"/>
    <property type="project" value="InterPro"/>
</dbReference>
<feature type="domain" description="Xylanolytic transcriptional activator regulatory" evidence="3">
    <location>
        <begin position="347"/>
        <end position="420"/>
    </location>
</feature>
<sequence length="718" mass="80203">MPPRDAAERRSLRASKRVTRAYVLPRPRKLYANDNLNERTVAEDAVTKRLDALAPTHATSVANGIQPVISRACRKRFWSHEATLQHRVNQPAALESTSKQPTIVPCDNATSLLSSAESEDQGLHFRHATTTTSRSQGGVEVKAPLTNPLAFHITDWVPGPMGRPVFMGTSSSWAFARRVLGMTHEKLTGSSLFPDPSSLLFDDHVYDLKWDGNKANYPQDLFDVSNLPTPEHAKYLISSVKFHCGQLFYLFDEDRFMEQFAAFQRNPAKEARSSPLWFCHYLLILAFGKIFVVQSTRSRVPVGAEHFIQAMQCMPDFNFFDGDPIEMIQVMCCAALYLQSIHSRGPAHRMIGSALRHALGYGMYTEMHGICLNQDYVQRSSLVWWTCYVLERRMSSLLGVPMGISEESISASFPSISTHIQGSNVLEMQVMLCQILAKVDLTVYGSEGKLDSRYLSATQSVLRDIAHVTEQLNNSFNLYTNGSMSGTSRISAHLYIFQHQCIILTTRPLLYIFLQSKLGLSDPALMDWLQAGTVKALLHICVESSQQVLRILSNLLEQGILETFLPFDMDAASTATISLLLAAAIDPSLLRDHSPWSQRAYAILDDMSARGNLSARLIRSELKQLDSELAQLAMKGNMATVVSAHAPRESRERDSPVPMVPVVESGEHSHSLGLKSAESFEQHYELRPDQLMELANSLDLNSLTWPFPSVDDLPDLDI</sequence>
<protein>
    <recommendedName>
        <fullName evidence="3">Xylanolytic transcriptional activator regulatory domain-containing protein</fullName>
    </recommendedName>
</protein>
<dbReference type="OrthoDB" id="3548654at2759"/>
<feature type="compositionally biased region" description="Basic and acidic residues" evidence="2">
    <location>
        <begin position="646"/>
        <end position="655"/>
    </location>
</feature>
<comment type="caution">
    <text evidence="4">The sequence shown here is derived from an EMBL/GenBank/DDBJ whole genome shotgun (WGS) entry which is preliminary data.</text>
</comment>
<dbReference type="PANTHER" id="PTHR46910:SF32">
    <property type="entry name" value="TRANSCRIPTION FACTOR DOMAIN-CONTAINING PROTEIN-RELATED"/>
    <property type="match status" value="1"/>
</dbReference>
<evidence type="ECO:0000313" key="5">
    <source>
        <dbReference type="Proteomes" id="UP000179179"/>
    </source>
</evidence>
<evidence type="ECO:0000259" key="3">
    <source>
        <dbReference type="SMART" id="SM00906"/>
    </source>
</evidence>
<keyword evidence="5" id="KW-1185">Reference proteome</keyword>
<dbReference type="AlphaFoldDB" id="A0A1F8A569"/>
<evidence type="ECO:0000256" key="2">
    <source>
        <dbReference type="SAM" id="MobiDB-lite"/>
    </source>
</evidence>